<accession>A0A0B1RTK5</accession>
<dbReference type="InterPro" id="IPR041569">
    <property type="entry name" value="AAA_lid_3"/>
</dbReference>
<proteinExistence type="predicted"/>
<dbReference type="EMBL" id="KN613205">
    <property type="protein sequence ID" value="KHJ74971.1"/>
    <property type="molecule type" value="Genomic_DNA"/>
</dbReference>
<keyword evidence="1" id="KW-0547">Nucleotide-binding</keyword>
<dbReference type="OrthoDB" id="10251136at2759"/>
<gene>
    <name evidence="4" type="ORF">OESDEN_25412</name>
</gene>
<dbReference type="InterPro" id="IPR050304">
    <property type="entry name" value="MT-severing_AAA_ATPase"/>
</dbReference>
<dbReference type="Pfam" id="PF17862">
    <property type="entry name" value="AAA_lid_3"/>
    <property type="match status" value="1"/>
</dbReference>
<feature type="domain" description="AAA ATPase AAA+ lid" evidence="3">
    <location>
        <begin position="2"/>
        <end position="29"/>
    </location>
</feature>
<evidence type="ECO:0000313" key="4">
    <source>
        <dbReference type="EMBL" id="KHJ74971.1"/>
    </source>
</evidence>
<organism evidence="4 5">
    <name type="scientific">Oesophagostomum dentatum</name>
    <name type="common">Nodular worm</name>
    <dbReference type="NCBI Taxonomy" id="61180"/>
    <lineage>
        <taxon>Eukaryota</taxon>
        <taxon>Metazoa</taxon>
        <taxon>Ecdysozoa</taxon>
        <taxon>Nematoda</taxon>
        <taxon>Chromadorea</taxon>
        <taxon>Rhabditida</taxon>
        <taxon>Rhabditina</taxon>
        <taxon>Rhabditomorpha</taxon>
        <taxon>Strongyloidea</taxon>
        <taxon>Strongylidae</taxon>
        <taxon>Oesophagostomum</taxon>
    </lineage>
</organism>
<evidence type="ECO:0000313" key="5">
    <source>
        <dbReference type="Proteomes" id="UP000053660"/>
    </source>
</evidence>
<name>A0A0B1RTK5_OESDE</name>
<keyword evidence="5" id="KW-1185">Reference proteome</keyword>
<keyword evidence="2" id="KW-0067">ATP-binding</keyword>
<dbReference type="GO" id="GO:0015630">
    <property type="term" value="C:microtubule cytoskeleton"/>
    <property type="evidence" value="ECO:0007669"/>
    <property type="project" value="TreeGrafter"/>
</dbReference>
<dbReference type="GO" id="GO:0016887">
    <property type="term" value="F:ATP hydrolysis activity"/>
    <property type="evidence" value="ECO:0007669"/>
    <property type="project" value="TreeGrafter"/>
</dbReference>
<dbReference type="Gene3D" id="1.10.8.60">
    <property type="match status" value="1"/>
</dbReference>
<evidence type="ECO:0000256" key="1">
    <source>
        <dbReference type="ARBA" id="ARBA00022741"/>
    </source>
</evidence>
<evidence type="ECO:0000259" key="3">
    <source>
        <dbReference type="Pfam" id="PF17862"/>
    </source>
</evidence>
<reference evidence="4 5" key="1">
    <citation type="submission" date="2014-03" db="EMBL/GenBank/DDBJ databases">
        <title>Draft genome of the hookworm Oesophagostomum dentatum.</title>
        <authorList>
            <person name="Mitreva M."/>
        </authorList>
    </citation>
    <scope>NUCLEOTIDE SEQUENCE [LARGE SCALE GENOMIC DNA]</scope>
    <source>
        <strain evidence="4 5">OD-Hann</strain>
    </source>
</reference>
<dbReference type="GO" id="GO:0000226">
    <property type="term" value="P:microtubule cytoskeleton organization"/>
    <property type="evidence" value="ECO:0007669"/>
    <property type="project" value="UniProtKB-ARBA"/>
</dbReference>
<dbReference type="Proteomes" id="UP000053660">
    <property type="component" value="Unassembled WGS sequence"/>
</dbReference>
<dbReference type="PANTHER" id="PTHR23074:SF86">
    <property type="entry name" value="SPASTIN"/>
    <property type="match status" value="1"/>
</dbReference>
<dbReference type="AlphaFoldDB" id="A0A0B1RTK5"/>
<dbReference type="PANTHER" id="PTHR23074">
    <property type="entry name" value="AAA DOMAIN-CONTAINING"/>
    <property type="match status" value="1"/>
</dbReference>
<sequence length="77" mass="8384">MRTAGYSNSDLVALCKEAAMVPVRSIDKKKLATTDESKLRDLRASDFDKALEVIKPSTNTRNLQALADFARRAGQGG</sequence>
<evidence type="ECO:0000256" key="2">
    <source>
        <dbReference type="ARBA" id="ARBA00022840"/>
    </source>
</evidence>
<dbReference type="GO" id="GO:0005524">
    <property type="term" value="F:ATP binding"/>
    <property type="evidence" value="ECO:0007669"/>
    <property type="project" value="UniProtKB-KW"/>
</dbReference>
<protein>
    <recommendedName>
        <fullName evidence="3">AAA ATPase AAA+ lid domain-containing protein</fullName>
    </recommendedName>
</protein>